<evidence type="ECO:0000313" key="3">
    <source>
        <dbReference type="Proteomes" id="UP001548590"/>
    </source>
</evidence>
<protein>
    <submittedName>
        <fullName evidence="2">Hemerythrin domain-containing protein</fullName>
    </submittedName>
</protein>
<dbReference type="Pfam" id="PF01814">
    <property type="entry name" value="Hemerythrin"/>
    <property type="match status" value="1"/>
</dbReference>
<keyword evidence="3" id="KW-1185">Reference proteome</keyword>
<reference evidence="2 3" key="1">
    <citation type="submission" date="2024-07" db="EMBL/GenBank/DDBJ databases">
        <title>Uliginosibacterium paludis KCTC:42655.</title>
        <authorList>
            <person name="Kim M.K."/>
        </authorList>
    </citation>
    <scope>NUCLEOTIDE SEQUENCE [LARGE SCALE GENOMIC DNA]</scope>
    <source>
        <strain evidence="2 3">KCTC 42655</strain>
    </source>
</reference>
<dbReference type="Gene3D" id="1.20.120.520">
    <property type="entry name" value="nmb1532 protein domain like"/>
    <property type="match status" value="1"/>
</dbReference>
<sequence>MRKLNLRLKHLAQEHQAVMHFISAVRGANPESEADLPEVVRRVRKVFVSDLDPHFVEEERYALPMLREAGRDDLADKVFAQHEAMRAMEKALDKPTTEMLVKFVHLLEQHVEFEENEVWDVLDVELEAQARAAATAG</sequence>
<dbReference type="InterPro" id="IPR012312">
    <property type="entry name" value="Hemerythrin-like"/>
</dbReference>
<comment type="caution">
    <text evidence="2">The sequence shown here is derived from an EMBL/GenBank/DDBJ whole genome shotgun (WGS) entry which is preliminary data.</text>
</comment>
<dbReference type="EMBL" id="JBEWLZ010000010">
    <property type="protein sequence ID" value="MET1491232.1"/>
    <property type="molecule type" value="Genomic_DNA"/>
</dbReference>
<dbReference type="RefSeq" id="WP_345929674.1">
    <property type="nucleotide sequence ID" value="NZ_JBDIVF010000011.1"/>
</dbReference>
<organism evidence="2 3">
    <name type="scientific">Uliginosibacterium paludis</name>
    <dbReference type="NCBI Taxonomy" id="1615952"/>
    <lineage>
        <taxon>Bacteria</taxon>
        <taxon>Pseudomonadati</taxon>
        <taxon>Pseudomonadota</taxon>
        <taxon>Betaproteobacteria</taxon>
        <taxon>Rhodocyclales</taxon>
        <taxon>Zoogloeaceae</taxon>
        <taxon>Uliginosibacterium</taxon>
    </lineage>
</organism>
<feature type="domain" description="Hemerythrin-like" evidence="1">
    <location>
        <begin position="9"/>
        <end position="118"/>
    </location>
</feature>
<dbReference type="Proteomes" id="UP001548590">
    <property type="component" value="Unassembled WGS sequence"/>
</dbReference>
<evidence type="ECO:0000259" key="1">
    <source>
        <dbReference type="Pfam" id="PF01814"/>
    </source>
</evidence>
<evidence type="ECO:0000313" key="2">
    <source>
        <dbReference type="EMBL" id="MET1491232.1"/>
    </source>
</evidence>
<accession>A0ABV2CTZ6</accession>
<proteinExistence type="predicted"/>
<name>A0ABV2CTZ6_9RHOO</name>
<gene>
    <name evidence="2" type="ORF">ABVT11_15440</name>
</gene>